<gene>
    <name evidence="5" type="ORF">Baya_12178</name>
</gene>
<comment type="similarity">
    <text evidence="1">Belongs to the C/M/P thioester hydrolase family.</text>
</comment>
<protein>
    <submittedName>
        <fullName evidence="5">Acyl-coenzyme A thioesterase 2, mitochondrial</fullName>
    </submittedName>
</protein>
<organism evidence="5 6">
    <name type="scientific">Bagarius yarrelli</name>
    <name type="common">Goonch</name>
    <name type="synonym">Bagrus yarrelli</name>
    <dbReference type="NCBI Taxonomy" id="175774"/>
    <lineage>
        <taxon>Eukaryota</taxon>
        <taxon>Metazoa</taxon>
        <taxon>Chordata</taxon>
        <taxon>Craniata</taxon>
        <taxon>Vertebrata</taxon>
        <taxon>Euteleostomi</taxon>
        <taxon>Actinopterygii</taxon>
        <taxon>Neopterygii</taxon>
        <taxon>Teleostei</taxon>
        <taxon>Ostariophysi</taxon>
        <taxon>Siluriformes</taxon>
        <taxon>Sisoridae</taxon>
        <taxon>Sisorinae</taxon>
        <taxon>Bagarius</taxon>
    </lineage>
</organism>
<dbReference type="Proteomes" id="UP000319801">
    <property type="component" value="Unassembled WGS sequence"/>
</dbReference>
<dbReference type="PANTHER" id="PTHR10824">
    <property type="entry name" value="ACYL-COENZYME A THIOESTERASE-RELATED"/>
    <property type="match status" value="1"/>
</dbReference>
<dbReference type="OrthoDB" id="6347013at2759"/>
<feature type="active site" description="Charge relay system" evidence="2">
    <location>
        <position position="348"/>
    </location>
</feature>
<dbReference type="SUPFAM" id="SSF53474">
    <property type="entry name" value="alpha/beta-Hydrolases"/>
    <property type="match status" value="1"/>
</dbReference>
<dbReference type="InterPro" id="IPR042490">
    <property type="entry name" value="Thio_Ohase/BAAT_N"/>
</dbReference>
<reference evidence="5 6" key="1">
    <citation type="journal article" date="2019" name="Genome Biol. Evol.">
        <title>Whole-Genome Sequencing of the Giant Devil Catfish, Bagarius yarrelli.</title>
        <authorList>
            <person name="Jiang W."/>
            <person name="Lv Y."/>
            <person name="Cheng L."/>
            <person name="Yang K."/>
            <person name="Chao B."/>
            <person name="Wang X."/>
            <person name="Li Y."/>
            <person name="Pan X."/>
            <person name="You X."/>
            <person name="Zhang Y."/>
            <person name="Yang J."/>
            <person name="Li J."/>
            <person name="Zhang X."/>
            <person name="Liu S."/>
            <person name="Sun C."/>
            <person name="Yang J."/>
            <person name="Shi Q."/>
        </authorList>
    </citation>
    <scope>NUCLEOTIDE SEQUENCE [LARGE SCALE GENOMIC DNA]</scope>
    <source>
        <strain evidence="5">JWS20170419001</strain>
        <tissue evidence="5">Muscle</tissue>
    </source>
</reference>
<dbReference type="PIRSF" id="PIRSF016521">
    <property type="entry name" value="Acyl-CoA_hydro"/>
    <property type="match status" value="1"/>
</dbReference>
<proteinExistence type="inferred from homology"/>
<feature type="active site" description="Charge relay system" evidence="2">
    <location>
        <position position="382"/>
    </location>
</feature>
<dbReference type="Pfam" id="PF08840">
    <property type="entry name" value="BAAT_C"/>
    <property type="match status" value="1"/>
</dbReference>
<dbReference type="InterPro" id="IPR006862">
    <property type="entry name" value="Thio_Ohase/aa_AcTrfase"/>
</dbReference>
<dbReference type="FunFam" id="3.40.50.1820:FF:000024">
    <property type="entry name" value="acyl-coenzyme A thioesterase 4"/>
    <property type="match status" value="1"/>
</dbReference>
<feature type="domain" description="BAAT/Acyl-CoA thioester hydrolase C-terminal" evidence="4">
    <location>
        <begin position="225"/>
        <end position="432"/>
    </location>
</feature>
<dbReference type="Pfam" id="PF04775">
    <property type="entry name" value="Bile_Hydr_Trans"/>
    <property type="match status" value="1"/>
</dbReference>
<comment type="caution">
    <text evidence="5">The sequence shown here is derived from an EMBL/GenBank/DDBJ whole genome shotgun (WGS) entry which is preliminary data.</text>
</comment>
<accession>A0A556V235</accession>
<dbReference type="GO" id="GO:0006631">
    <property type="term" value="P:fatty acid metabolic process"/>
    <property type="evidence" value="ECO:0007669"/>
    <property type="project" value="TreeGrafter"/>
</dbReference>
<keyword evidence="6" id="KW-1185">Reference proteome</keyword>
<evidence type="ECO:0000256" key="1">
    <source>
        <dbReference type="ARBA" id="ARBA00006538"/>
    </source>
</evidence>
<dbReference type="InterPro" id="IPR016662">
    <property type="entry name" value="Acyl-CoA_thioEstase_long-chain"/>
</dbReference>
<feature type="domain" description="Acyl-CoA thioester hydrolase/bile acid-CoA amino acid N-acetyltransferase" evidence="3">
    <location>
        <begin position="42"/>
        <end position="161"/>
    </location>
</feature>
<dbReference type="Gene3D" id="2.60.40.2240">
    <property type="entry name" value="Acyl-CoA thioester hydrolase/BAAT N-terminal domain"/>
    <property type="match status" value="1"/>
</dbReference>
<evidence type="ECO:0000313" key="6">
    <source>
        <dbReference type="Proteomes" id="UP000319801"/>
    </source>
</evidence>
<feature type="active site" description="Charge relay system" evidence="2">
    <location>
        <position position="253"/>
    </location>
</feature>
<dbReference type="InterPro" id="IPR029058">
    <property type="entry name" value="AB_hydrolase_fold"/>
</dbReference>
<evidence type="ECO:0000259" key="3">
    <source>
        <dbReference type="Pfam" id="PF04775"/>
    </source>
</evidence>
<dbReference type="Gene3D" id="3.40.50.1820">
    <property type="entry name" value="alpha/beta hydrolase"/>
    <property type="match status" value="1"/>
</dbReference>
<evidence type="ECO:0000313" key="5">
    <source>
        <dbReference type="EMBL" id="TSR99408.1"/>
    </source>
</evidence>
<dbReference type="GO" id="GO:0047617">
    <property type="term" value="F:fatty acyl-CoA hydrolase activity"/>
    <property type="evidence" value="ECO:0007669"/>
    <property type="project" value="TreeGrafter"/>
</dbReference>
<name>A0A556V235_BAGYA</name>
<evidence type="ECO:0000259" key="4">
    <source>
        <dbReference type="Pfam" id="PF08840"/>
    </source>
</evidence>
<dbReference type="GO" id="GO:0006637">
    <property type="term" value="P:acyl-CoA metabolic process"/>
    <property type="evidence" value="ECO:0007669"/>
    <property type="project" value="InterPro"/>
</dbReference>
<dbReference type="InterPro" id="IPR014940">
    <property type="entry name" value="BAAT_C"/>
</dbReference>
<evidence type="ECO:0000256" key="2">
    <source>
        <dbReference type="PIRSR" id="PIRSR016521-1"/>
    </source>
</evidence>
<dbReference type="AlphaFoldDB" id="A0A556V235"/>
<dbReference type="EMBL" id="VCAZ01000098">
    <property type="protein sequence ID" value="TSR99408.1"/>
    <property type="molecule type" value="Genomic_DNA"/>
</dbReference>
<dbReference type="PANTHER" id="PTHR10824:SF17">
    <property type="entry name" value="ACYL-COENZYME A THIOESTERASE 6"/>
    <property type="match status" value="1"/>
</dbReference>
<sequence>MAWFLRLRPFSHINVRQLCSSLSSSSPAVRLRISPSSTCFFDEAVQIKLSGLSPKDAVELRAKHKDDKGVEFKASATYQADEHGEVDLSRHVSTGGSYTGVEPMGLFWSMLPEIPHKKLLKRDASSPVLVHFQALRHGKVLTEETNVRRFIADGTHRVPVKHGRLRGTLFIPPGEGPFPGVIDLYTLGGTVCEPRAALLANRGFVVFALAFYGYQDMPKTVDKLDLEYFEEGVKFLQMQPKVKKSGIGIVSMSKSGDLALSMASFLPDIAATVCINTCSANSVFPLHYKNMIIPGFVGDRKRVRVLKSGILDIRDILNDPMEEEKTRSSVIPIERASCSFLFIVSGDDRNWNSAFFAEQACSRLKAHGKTDYDMVTYPTAGHFMEIPYMPHQPSGFHAAVSQVVVFGGEPKSHADAQVDAWRRIQSFLESHL</sequence>